<feature type="region of interest" description="Disordered" evidence="1">
    <location>
        <begin position="113"/>
        <end position="135"/>
    </location>
</feature>
<sequence>MKYPIVRSLNKTLYYKQFSILVHCIRHRVGSLFDGPPRFPPVYYRLLVKCGNTTDTHPTSPGNLLNRICVDNKCRRRKTNPPGNQLNGLGAIRRALSVNGRLLWGLCRRRGGGGRDQRPWPTAVRCESSGPWGPQNKSSDLCYRAADKLLKRRRHPVNPRCRFTTIPGSAAATPR</sequence>
<dbReference type="EMBL" id="GG666642">
    <property type="protein sequence ID" value="EEN46443.1"/>
    <property type="molecule type" value="Genomic_DNA"/>
</dbReference>
<name>C3ZLW2_BRAFL</name>
<organism>
    <name type="scientific">Branchiostoma floridae</name>
    <name type="common">Florida lancelet</name>
    <name type="synonym">Amphioxus</name>
    <dbReference type="NCBI Taxonomy" id="7739"/>
    <lineage>
        <taxon>Eukaryota</taxon>
        <taxon>Metazoa</taxon>
        <taxon>Chordata</taxon>
        <taxon>Cephalochordata</taxon>
        <taxon>Leptocardii</taxon>
        <taxon>Amphioxiformes</taxon>
        <taxon>Branchiostomatidae</taxon>
        <taxon>Branchiostoma</taxon>
    </lineage>
</organism>
<reference evidence="2" key="1">
    <citation type="journal article" date="2008" name="Nature">
        <title>The amphioxus genome and the evolution of the chordate karyotype.</title>
        <authorList>
            <consortium name="US DOE Joint Genome Institute (JGI-PGF)"/>
            <person name="Putnam N.H."/>
            <person name="Butts T."/>
            <person name="Ferrier D.E.K."/>
            <person name="Furlong R.F."/>
            <person name="Hellsten U."/>
            <person name="Kawashima T."/>
            <person name="Robinson-Rechavi M."/>
            <person name="Shoguchi E."/>
            <person name="Terry A."/>
            <person name="Yu J.-K."/>
            <person name="Benito-Gutierrez E.L."/>
            <person name="Dubchak I."/>
            <person name="Garcia-Fernandez J."/>
            <person name="Gibson-Brown J.J."/>
            <person name="Grigoriev I.V."/>
            <person name="Horton A.C."/>
            <person name="de Jong P.J."/>
            <person name="Jurka J."/>
            <person name="Kapitonov V.V."/>
            <person name="Kohara Y."/>
            <person name="Kuroki Y."/>
            <person name="Lindquist E."/>
            <person name="Lucas S."/>
            <person name="Osoegawa K."/>
            <person name="Pennacchio L.A."/>
            <person name="Salamov A.A."/>
            <person name="Satou Y."/>
            <person name="Sauka-Spengler T."/>
            <person name="Schmutz J."/>
            <person name="Shin-I T."/>
            <person name="Toyoda A."/>
            <person name="Bronner-Fraser M."/>
            <person name="Fujiyama A."/>
            <person name="Holland L.Z."/>
            <person name="Holland P.W.H."/>
            <person name="Satoh N."/>
            <person name="Rokhsar D.S."/>
        </authorList>
    </citation>
    <scope>NUCLEOTIDE SEQUENCE [LARGE SCALE GENOMIC DNA]</scope>
    <source>
        <strain evidence="2">S238N-H82</strain>
        <tissue evidence="2">Testes</tissue>
    </source>
</reference>
<protein>
    <submittedName>
        <fullName evidence="2">Uncharacterized protein</fullName>
    </submittedName>
</protein>
<evidence type="ECO:0000313" key="2">
    <source>
        <dbReference type="EMBL" id="EEN46443.1"/>
    </source>
</evidence>
<evidence type="ECO:0000256" key="1">
    <source>
        <dbReference type="SAM" id="MobiDB-lite"/>
    </source>
</evidence>
<dbReference type="InParanoid" id="C3ZLW2"/>
<proteinExistence type="predicted"/>
<gene>
    <name evidence="2" type="ORF">BRAFLDRAFT_109726</name>
</gene>
<accession>C3ZLW2</accession>
<dbReference type="AlphaFoldDB" id="C3ZLW2"/>